<feature type="short sequence motif" description="Histidine triad motif" evidence="2 3">
    <location>
        <begin position="100"/>
        <end position="104"/>
    </location>
</feature>
<reference evidence="5 6" key="1">
    <citation type="journal article" date="2014" name="Genome Announc.">
        <title>Draft Genome Sequence of the Haloacid-Degrading Burkholderia caribensis Strain MBA4.</title>
        <authorList>
            <person name="Pan Y."/>
            <person name="Kong K.F."/>
            <person name="Tsang J.S."/>
        </authorList>
    </citation>
    <scope>NUCLEOTIDE SEQUENCE [LARGE SCALE GENOMIC DNA]</scope>
    <source>
        <strain evidence="5 6">MBA4</strain>
    </source>
</reference>
<feature type="active site" description="Tele-AMP-histidine intermediate" evidence="1">
    <location>
        <position position="102"/>
    </location>
</feature>
<name>A0A0N7JVA8_9BURK</name>
<dbReference type="PANTHER" id="PTHR46648">
    <property type="entry name" value="HIT FAMILY PROTEIN 1"/>
    <property type="match status" value="1"/>
</dbReference>
<dbReference type="PROSITE" id="PS51084">
    <property type="entry name" value="HIT_2"/>
    <property type="match status" value="1"/>
</dbReference>
<dbReference type="GO" id="GO:0003824">
    <property type="term" value="F:catalytic activity"/>
    <property type="evidence" value="ECO:0007669"/>
    <property type="project" value="InterPro"/>
</dbReference>
<protein>
    <submittedName>
        <fullName evidence="5">Bis(5'-nucleosyl)-tetraphosphatase</fullName>
    </submittedName>
</protein>
<dbReference type="InterPro" id="IPR001310">
    <property type="entry name" value="Histidine_triad_HIT"/>
</dbReference>
<evidence type="ECO:0000259" key="4">
    <source>
        <dbReference type="PROSITE" id="PS51084"/>
    </source>
</evidence>
<evidence type="ECO:0000313" key="5">
    <source>
        <dbReference type="EMBL" id="ALL68693.1"/>
    </source>
</evidence>
<dbReference type="KEGG" id="bcai:K788_0000284"/>
<evidence type="ECO:0000256" key="1">
    <source>
        <dbReference type="PIRSR" id="PIRSR601310-1"/>
    </source>
</evidence>
<dbReference type="GO" id="GO:0009117">
    <property type="term" value="P:nucleotide metabolic process"/>
    <property type="evidence" value="ECO:0007669"/>
    <property type="project" value="TreeGrafter"/>
</dbReference>
<evidence type="ECO:0000256" key="2">
    <source>
        <dbReference type="PIRSR" id="PIRSR601310-3"/>
    </source>
</evidence>
<proteinExistence type="predicted"/>
<dbReference type="Pfam" id="PF01230">
    <property type="entry name" value="HIT"/>
    <property type="match status" value="1"/>
</dbReference>
<feature type="domain" description="HIT" evidence="4">
    <location>
        <begin position="8"/>
        <end position="115"/>
    </location>
</feature>
<dbReference type="GeneID" id="69972366"/>
<dbReference type="InterPro" id="IPR036265">
    <property type="entry name" value="HIT-like_sf"/>
</dbReference>
<dbReference type="PANTHER" id="PTHR46648:SF1">
    <property type="entry name" value="ADENOSINE 5'-MONOPHOSPHORAMIDASE HNT1"/>
    <property type="match status" value="1"/>
</dbReference>
<dbReference type="PRINTS" id="PR00332">
    <property type="entry name" value="HISTRIAD"/>
</dbReference>
<dbReference type="Gene3D" id="3.30.428.10">
    <property type="entry name" value="HIT-like"/>
    <property type="match status" value="1"/>
</dbReference>
<organism evidence="5 6">
    <name type="scientific">Paraburkholderia caribensis MBA4</name>
    <dbReference type="NCBI Taxonomy" id="1323664"/>
    <lineage>
        <taxon>Bacteria</taxon>
        <taxon>Pseudomonadati</taxon>
        <taxon>Pseudomonadota</taxon>
        <taxon>Betaproteobacteria</taxon>
        <taxon>Burkholderiales</taxon>
        <taxon>Burkholderiaceae</taxon>
        <taxon>Paraburkholderia</taxon>
    </lineage>
</organism>
<evidence type="ECO:0000313" key="6">
    <source>
        <dbReference type="Proteomes" id="UP000019146"/>
    </source>
</evidence>
<dbReference type="Proteomes" id="UP000019146">
    <property type="component" value="Chromosome 2"/>
</dbReference>
<dbReference type="InterPro" id="IPR011146">
    <property type="entry name" value="HIT-like"/>
</dbReference>
<dbReference type="RefSeq" id="WP_024162913.1">
    <property type="nucleotide sequence ID" value="NZ_CP012747.1"/>
</dbReference>
<dbReference type="SUPFAM" id="SSF54197">
    <property type="entry name" value="HIT-like"/>
    <property type="match status" value="1"/>
</dbReference>
<evidence type="ECO:0000256" key="3">
    <source>
        <dbReference type="PROSITE-ProRule" id="PRU00464"/>
    </source>
</evidence>
<sequence>MPYDQQNPFARILRDELPSIRIYEDEHTVAMMDIMPQAEGHVLVLPKEPAAELFELSEDAAAAAIRTARKVAIAVKAALNPPGMMIAQLNGAASGQTVPHVHFHVIPRHDGIPLKIHAAERADLDELRVLAGRIKAELDKPASA</sequence>
<accession>A0A0N7JVA8</accession>
<dbReference type="EMBL" id="CP012747">
    <property type="protein sequence ID" value="ALL68693.1"/>
    <property type="molecule type" value="Genomic_DNA"/>
</dbReference>
<dbReference type="AlphaFoldDB" id="A0A0N7JVA8"/>
<gene>
    <name evidence="5" type="ORF">K788_0000284</name>
</gene>